<dbReference type="Proteomes" id="UP001530377">
    <property type="component" value="Unassembled WGS sequence"/>
</dbReference>
<dbReference type="SUPFAM" id="SSF50978">
    <property type="entry name" value="WD40 repeat-like"/>
    <property type="match status" value="1"/>
</dbReference>
<dbReference type="PANTHER" id="PTHR12811:SF0">
    <property type="entry name" value="VACUOLAR PROTEIN SORTING-ASSOCIATED PROTEIN 16 HOMOLOG"/>
    <property type="match status" value="1"/>
</dbReference>
<dbReference type="Pfam" id="PF04840">
    <property type="entry name" value="Vps16_C"/>
    <property type="match status" value="1"/>
</dbReference>
<gene>
    <name evidence="5" type="ORF">ACHAXA_006991</name>
</gene>
<dbReference type="GO" id="GO:0005768">
    <property type="term" value="C:endosome"/>
    <property type="evidence" value="ECO:0007669"/>
    <property type="project" value="UniProtKB-ARBA"/>
</dbReference>
<feature type="region of interest" description="Disordered" evidence="2">
    <location>
        <begin position="1"/>
        <end position="47"/>
    </location>
</feature>
<dbReference type="GO" id="GO:0099023">
    <property type="term" value="C:vesicle tethering complex"/>
    <property type="evidence" value="ECO:0007669"/>
    <property type="project" value="UniProtKB-ARBA"/>
</dbReference>
<reference evidence="5 6" key="1">
    <citation type="submission" date="2024-10" db="EMBL/GenBank/DDBJ databases">
        <title>Updated reference genomes for cyclostephanoid diatoms.</title>
        <authorList>
            <person name="Roberts W.R."/>
            <person name="Alverson A.J."/>
        </authorList>
    </citation>
    <scope>NUCLEOTIDE SEQUENCE [LARGE SCALE GENOMIC DNA]</scope>
    <source>
        <strain evidence="5 6">AJA228-03</strain>
    </source>
</reference>
<evidence type="ECO:0000259" key="4">
    <source>
        <dbReference type="Pfam" id="PF04841"/>
    </source>
</evidence>
<dbReference type="InterPro" id="IPR036322">
    <property type="entry name" value="WD40_repeat_dom_sf"/>
</dbReference>
<dbReference type="InterPro" id="IPR016534">
    <property type="entry name" value="VPS16"/>
</dbReference>
<comment type="similarity">
    <text evidence="1">Belongs to the VPS16 family.</text>
</comment>
<dbReference type="FunFam" id="1.10.150.780:FF:000003">
    <property type="entry name" value="Vacuolar protein sorting-associated protein 16, putative"/>
    <property type="match status" value="1"/>
</dbReference>
<keyword evidence="6" id="KW-1185">Reference proteome</keyword>
<feature type="region of interest" description="Disordered" evidence="2">
    <location>
        <begin position="109"/>
        <end position="142"/>
    </location>
</feature>
<evidence type="ECO:0000313" key="5">
    <source>
        <dbReference type="EMBL" id="KAL3806085.1"/>
    </source>
</evidence>
<proteinExistence type="inferred from homology"/>
<protein>
    <submittedName>
        <fullName evidence="5">Uncharacterized protein</fullName>
    </submittedName>
</protein>
<dbReference type="InterPro" id="IPR038132">
    <property type="entry name" value="Vps16_C_sf"/>
</dbReference>
<dbReference type="EMBL" id="JALLPB020000895">
    <property type="protein sequence ID" value="KAL3806085.1"/>
    <property type="molecule type" value="Genomic_DNA"/>
</dbReference>
<dbReference type="Gene3D" id="1.10.150.780">
    <property type="entry name" value="Vps16, C-terminal region"/>
    <property type="match status" value="1"/>
</dbReference>
<dbReference type="AlphaFoldDB" id="A0ABD3RF77"/>
<feature type="region of interest" description="Disordered" evidence="2">
    <location>
        <begin position="390"/>
        <end position="415"/>
    </location>
</feature>
<dbReference type="GO" id="GO:0016020">
    <property type="term" value="C:membrane"/>
    <property type="evidence" value="ECO:0007669"/>
    <property type="project" value="UniProtKB-ARBA"/>
</dbReference>
<feature type="domain" description="Vps16 N-terminal" evidence="4">
    <location>
        <begin position="510"/>
        <end position="713"/>
    </location>
</feature>
<accession>A0ABD3RF77</accession>
<feature type="domain" description="Vps16 C-terminal" evidence="3">
    <location>
        <begin position="986"/>
        <end position="1199"/>
    </location>
</feature>
<comment type="caution">
    <text evidence="5">The sequence shown here is derived from an EMBL/GenBank/DDBJ whole genome shotgun (WGS) entry which is preliminary data.</text>
</comment>
<evidence type="ECO:0000259" key="3">
    <source>
        <dbReference type="Pfam" id="PF04840"/>
    </source>
</evidence>
<dbReference type="PANTHER" id="PTHR12811">
    <property type="entry name" value="VACUOLAR PROTEIN SORTING VPS16"/>
    <property type="match status" value="1"/>
</dbReference>
<name>A0ABD3RF77_9STRA</name>
<dbReference type="InterPro" id="IPR006926">
    <property type="entry name" value="Vps16_N"/>
</dbReference>
<feature type="compositionally biased region" description="Low complexity" evidence="2">
    <location>
        <begin position="122"/>
        <end position="133"/>
    </location>
</feature>
<organism evidence="5 6">
    <name type="scientific">Cyclostephanos tholiformis</name>
    <dbReference type="NCBI Taxonomy" id="382380"/>
    <lineage>
        <taxon>Eukaryota</taxon>
        <taxon>Sar</taxon>
        <taxon>Stramenopiles</taxon>
        <taxon>Ochrophyta</taxon>
        <taxon>Bacillariophyta</taxon>
        <taxon>Coscinodiscophyceae</taxon>
        <taxon>Thalassiosirophycidae</taxon>
        <taxon>Stephanodiscales</taxon>
        <taxon>Stephanodiscaceae</taxon>
        <taxon>Cyclostephanos</taxon>
    </lineage>
</organism>
<dbReference type="InterPro" id="IPR006925">
    <property type="entry name" value="Vps16_C"/>
</dbReference>
<sequence length="1207" mass="128523">MTNPFDHDDDTTSQRRIGKSTNPFDSHHRVLPGDVPPPTSSLRGGTVNAAGSAIGYISVESSSSSSSSSSSAAAAAAAANDNHESSWQDLGDLPYRRVVLYSNIEWGRGGGAKSEMRGGDVATTTATTTTPPAMEQDASVDGGEERFGLSWFPRAYVDNVRAHQAAVLGKTMAGGRPNDGGIRGGGDGAGVARLLSTTTTTFVAGCPNGGPIACVTVPLATGAGAGFGPTTKIRIMNNAGSLLSSVTFPPRDGLALHRAQQSSSSSSTTTTRLSLNRSPGDILTIGFTSRCVLVVVLRDSLTLCYDLMGNVVLPPFFALCHRSSSSSSSAAAAGGIDLLEARVFEGGVAVLGVDMNSSVVELLDEFDDPSYANGADISTRRIVASSAQSSQADRAYSDDPSIATTTDAASPSPSSSSSFLLVQPSHYALVTPLPTGMFARSKHLTFQCIAILPRQFAPSCRPELFLSTSDGSVVVSELTPSTSPNGGITDVDCRSRMGGTGDGDGPASAVVSMAFAPNGRFLACFTSNSILTVVSTNFESKVLEFDARSGSSSPPRSMGWCGEDSVVLHWRNLGVLIVGPYGDWLRFPYDDDAEDPSSIAGVTSSAAAEVHLVPEIDCCRVVSSSSVEILQRVPPGTADLLRIGSIEPGALLLDASDAFDSGSPSADEAARSISQNDGLLEEAIHQCVEAAVGEFDIKVQKRMLRAASYGLHFACRDVNFRNKTPGRPSPEAVMFVNAARKLRVLNALRKSGTGFAMTSSQYDSVMPKGVVARLVVSGRASLAASISEYLKLGRRVSDYAKAMKAAAYVSSSISRNVNMTDSQIAEEAIRIIRGEEKNSAQPKDHTAASPPSSGMYASVALAAHRSGRKGVADLLIMLEQSPTDKVHALIAIGYFADAAAVACRVRDPDLIQTSISAYQRCLPNNDEGKSLYFSGIINKFPLEAVCMFTTYYSRLGGCHGADARPSINILLRRNKHMDAALQMAKKALRPTAVVGDNDREKNKVEMMKEASKIFDLGGKDCAFHKTCTDEQISLISDQEQLRQSYGSMEVAPPSSSLTSTIMSIIKYAAVDPRSAHRLQSDFDRIAKKYKVPEKRQWCVKVRALSESGQWAALRNFADSRAKPPIGIRPFAQAVIKARQGQAEIMYYIDRMSDKSDGEARYELFCEAGMWKKALEEAVKLSDGRKIANVKSMCNSPDIQRLCDKYIT</sequence>
<dbReference type="Pfam" id="PF04841">
    <property type="entry name" value="Vps16_N"/>
    <property type="match status" value="1"/>
</dbReference>
<evidence type="ECO:0000313" key="6">
    <source>
        <dbReference type="Proteomes" id="UP001530377"/>
    </source>
</evidence>
<evidence type="ECO:0000256" key="1">
    <source>
        <dbReference type="ARBA" id="ARBA00009250"/>
    </source>
</evidence>
<evidence type="ECO:0000256" key="2">
    <source>
        <dbReference type="SAM" id="MobiDB-lite"/>
    </source>
</evidence>